<dbReference type="InterPro" id="IPR013367">
    <property type="entry name" value="Flagellar_put"/>
</dbReference>
<name>A0ABX7E850_9BACI</name>
<dbReference type="NCBIfam" id="TIGR02530">
    <property type="entry name" value="flg_new"/>
    <property type="match status" value="1"/>
</dbReference>
<proteinExistence type="predicted"/>
<keyword evidence="2" id="KW-1185">Reference proteome</keyword>
<protein>
    <recommendedName>
        <fullName evidence="3">Flagellar operon protein</fullName>
    </recommendedName>
</protein>
<gene>
    <name evidence="1" type="ORF">I5776_12685</name>
</gene>
<sequence>MFSQVPLQPITSKQTIPSSIRRSNQVQAPFSEHLNHALSQQSTKLTISKHASERLMQRGIHIDKGQWDKIGQRVSEAKNKGISESLVIVKNAALIVSAKNETVITAMNLQEASEQIFTNINGAIIVN</sequence>
<dbReference type="Pfam" id="PF12611">
    <property type="entry name" value="Flagellar_put"/>
    <property type="match status" value="1"/>
</dbReference>
<reference evidence="1 2" key="1">
    <citation type="submission" date="2020-11" db="EMBL/GenBank/DDBJ databases">
        <title>Taxonomic evaluation of the Bacillus sporothermodurans group of bacteria based on whole genome sequences.</title>
        <authorList>
            <person name="Fiedler G."/>
            <person name="Herbstmann A.-D."/>
            <person name="Doll E."/>
            <person name="Wenning M."/>
            <person name="Brinks E."/>
            <person name="Kabisch J."/>
            <person name="Breitenwieser F."/>
            <person name="Lappann M."/>
            <person name="Boehnlein C."/>
            <person name="Franz C."/>
        </authorList>
    </citation>
    <scope>NUCLEOTIDE SEQUENCE [LARGE SCALE GENOMIC DNA]</scope>
    <source>
        <strain evidence="1 2">JCM 19841</strain>
    </source>
</reference>
<evidence type="ECO:0000313" key="1">
    <source>
        <dbReference type="EMBL" id="QQZ11525.1"/>
    </source>
</evidence>
<evidence type="ECO:0008006" key="3">
    <source>
        <dbReference type="Google" id="ProtNLM"/>
    </source>
</evidence>
<evidence type="ECO:0000313" key="2">
    <source>
        <dbReference type="Proteomes" id="UP000595691"/>
    </source>
</evidence>
<dbReference type="EMBL" id="CP065425">
    <property type="protein sequence ID" value="QQZ11525.1"/>
    <property type="molecule type" value="Genomic_DNA"/>
</dbReference>
<dbReference type="Proteomes" id="UP000595691">
    <property type="component" value="Chromosome"/>
</dbReference>
<accession>A0ABX7E850</accession>
<organism evidence="1 2">
    <name type="scientific">Heyndrickxia vini</name>
    <dbReference type="NCBI Taxonomy" id="1476025"/>
    <lineage>
        <taxon>Bacteria</taxon>
        <taxon>Bacillati</taxon>
        <taxon>Bacillota</taxon>
        <taxon>Bacilli</taxon>
        <taxon>Bacillales</taxon>
        <taxon>Bacillaceae</taxon>
        <taxon>Heyndrickxia</taxon>
    </lineage>
</organism>